<evidence type="ECO:0000313" key="1">
    <source>
        <dbReference type="EMBL" id="ACF12986.1"/>
    </source>
</evidence>
<dbReference type="eggNOG" id="ENOG50303AD">
    <property type="taxonomic scope" value="Bacteria"/>
</dbReference>
<evidence type="ECO:0008006" key="3">
    <source>
        <dbReference type="Google" id="ProtNLM"/>
    </source>
</evidence>
<dbReference type="Proteomes" id="UP000001208">
    <property type="component" value="Chromosome"/>
</dbReference>
<name>B3QV32_CHLT3</name>
<dbReference type="OrthoDB" id="9790776at2"/>
<accession>B3QV32</accession>
<keyword evidence="2" id="KW-1185">Reference proteome</keyword>
<dbReference type="AlphaFoldDB" id="B3QV32"/>
<reference evidence="1 2" key="1">
    <citation type="submission" date="2008-06" db="EMBL/GenBank/DDBJ databases">
        <title>Complete sequence of Chloroherpeton thalassium ATCC 35110.</title>
        <authorList>
            <consortium name="US DOE Joint Genome Institute"/>
            <person name="Lucas S."/>
            <person name="Copeland A."/>
            <person name="Lapidus A."/>
            <person name="Glavina del Rio T."/>
            <person name="Dalin E."/>
            <person name="Tice H."/>
            <person name="Bruce D."/>
            <person name="Goodwin L."/>
            <person name="Pitluck S."/>
            <person name="Schmutz J."/>
            <person name="Larimer F."/>
            <person name="Land M."/>
            <person name="Hauser L."/>
            <person name="Kyrpides N."/>
            <person name="Mikhailova N."/>
            <person name="Liu Z."/>
            <person name="Li T."/>
            <person name="Zhao F."/>
            <person name="Overmann J."/>
            <person name="Bryant D.A."/>
            <person name="Richardson P."/>
        </authorList>
    </citation>
    <scope>NUCLEOTIDE SEQUENCE [LARGE SCALE GENOMIC DNA]</scope>
    <source>
        <strain evidence="2">ATCC 35110 / GB-78</strain>
    </source>
</reference>
<dbReference type="HOGENOM" id="CLU_114082_0_3_10"/>
<dbReference type="InterPro" id="IPR007485">
    <property type="entry name" value="LPS_assembly_LptE"/>
</dbReference>
<protein>
    <recommendedName>
        <fullName evidence="3">Lipoprotein</fullName>
    </recommendedName>
</protein>
<dbReference type="GO" id="GO:0019867">
    <property type="term" value="C:outer membrane"/>
    <property type="evidence" value="ECO:0007669"/>
    <property type="project" value="InterPro"/>
</dbReference>
<proteinExistence type="predicted"/>
<dbReference type="EMBL" id="CP001100">
    <property type="protein sequence ID" value="ACF12986.1"/>
    <property type="molecule type" value="Genomic_DNA"/>
</dbReference>
<evidence type="ECO:0000313" key="2">
    <source>
        <dbReference type="Proteomes" id="UP000001208"/>
    </source>
</evidence>
<dbReference type="GO" id="GO:0043165">
    <property type="term" value="P:Gram-negative-bacterium-type cell outer membrane assembly"/>
    <property type="evidence" value="ECO:0007669"/>
    <property type="project" value="InterPro"/>
</dbReference>
<sequence>MIFSDELSLSIFKIFTMISKTRLFLLFFFFLMATLSGCYSFSEGSLPSHIKTIAIPVFGDESSSGIGQLREQLTTKMVDHVQSQSSLVIEQDRRLANSVMEAVIKSYSDEPSQVSSTTERATQNRISITISVTYKDLVTKKTLFTQSFTGISDYAIGDFTAQQESIEEAIDQVSDDILNRLLAGAGW</sequence>
<organism evidence="1 2">
    <name type="scientific">Chloroherpeton thalassium (strain ATCC 35110 / GB-78)</name>
    <dbReference type="NCBI Taxonomy" id="517418"/>
    <lineage>
        <taxon>Bacteria</taxon>
        <taxon>Pseudomonadati</taxon>
        <taxon>Chlorobiota</taxon>
        <taxon>Chlorobiia</taxon>
        <taxon>Chlorobiales</taxon>
        <taxon>Chloroherpetonaceae</taxon>
        <taxon>Chloroherpeton</taxon>
    </lineage>
</organism>
<dbReference type="KEGG" id="cts:Ctha_0515"/>
<dbReference type="Pfam" id="PF04390">
    <property type="entry name" value="LptE"/>
    <property type="match status" value="1"/>
</dbReference>
<gene>
    <name evidence="1" type="ordered locus">Ctha_0515</name>
</gene>
<dbReference type="STRING" id="517418.Ctha_0515"/>